<evidence type="ECO:0000313" key="2">
    <source>
        <dbReference type="Proteomes" id="UP000510686"/>
    </source>
</evidence>
<reference evidence="1 2" key="1">
    <citation type="submission" date="2020-07" db="EMBL/GenBank/DDBJ databases">
        <title>Telomere length de novo assembly of all 7 chromosomes of the fungus, Metarhizium brunneum, using a novel assembly pipeline.</title>
        <authorList>
            <person name="Saud z."/>
            <person name="Kortsinoglou A."/>
            <person name="Kouvelis V.N."/>
            <person name="Butt T.M."/>
        </authorList>
    </citation>
    <scope>NUCLEOTIDE SEQUENCE [LARGE SCALE GENOMIC DNA]</scope>
    <source>
        <strain evidence="1 2">4556</strain>
    </source>
</reference>
<dbReference type="AlphaFoldDB" id="A0A7D5UTJ3"/>
<proteinExistence type="predicted"/>
<dbReference type="EMBL" id="CP058932">
    <property type="protein sequence ID" value="QLI66358.1"/>
    <property type="molecule type" value="Genomic_DNA"/>
</dbReference>
<dbReference type="KEGG" id="mbrn:90967444"/>
<accession>A0A7D5UTJ3</accession>
<dbReference type="RefSeq" id="XP_065986135.1">
    <property type="nucleotide sequence ID" value="XM_066129682.1"/>
</dbReference>
<organism evidence="1 2">
    <name type="scientific">Metarhizium brunneum</name>
    <dbReference type="NCBI Taxonomy" id="500148"/>
    <lineage>
        <taxon>Eukaryota</taxon>
        <taxon>Fungi</taxon>
        <taxon>Dikarya</taxon>
        <taxon>Ascomycota</taxon>
        <taxon>Pezizomycotina</taxon>
        <taxon>Sordariomycetes</taxon>
        <taxon>Hypocreomycetidae</taxon>
        <taxon>Hypocreales</taxon>
        <taxon>Clavicipitaceae</taxon>
        <taxon>Metarhizium</taxon>
    </lineage>
</organism>
<dbReference type="GeneID" id="90967444"/>
<dbReference type="Proteomes" id="UP000510686">
    <property type="component" value="Chromosome 1"/>
</dbReference>
<name>A0A7D5UTJ3_9HYPO</name>
<keyword evidence="2" id="KW-1185">Reference proteome</keyword>
<protein>
    <submittedName>
        <fullName evidence="1">Uncharacterized protein</fullName>
    </submittedName>
</protein>
<gene>
    <name evidence="1" type="ORF">G6M90_00g010070</name>
</gene>
<sequence>MKIIKAARRGSPNLAVVGRPNAGTGGRFLVDLRETKVWWIS</sequence>
<evidence type="ECO:0000313" key="1">
    <source>
        <dbReference type="EMBL" id="QLI66358.1"/>
    </source>
</evidence>